<organism evidence="7 8">
    <name type="scientific">Euphydryas editha</name>
    <name type="common">Edith's checkerspot</name>
    <dbReference type="NCBI Taxonomy" id="104508"/>
    <lineage>
        <taxon>Eukaryota</taxon>
        <taxon>Metazoa</taxon>
        <taxon>Ecdysozoa</taxon>
        <taxon>Arthropoda</taxon>
        <taxon>Hexapoda</taxon>
        <taxon>Insecta</taxon>
        <taxon>Pterygota</taxon>
        <taxon>Neoptera</taxon>
        <taxon>Endopterygota</taxon>
        <taxon>Lepidoptera</taxon>
        <taxon>Glossata</taxon>
        <taxon>Ditrysia</taxon>
        <taxon>Papilionoidea</taxon>
        <taxon>Nymphalidae</taxon>
        <taxon>Nymphalinae</taxon>
        <taxon>Euphydryas</taxon>
    </lineage>
</organism>
<feature type="region of interest" description="Disordered" evidence="5">
    <location>
        <begin position="1"/>
        <end position="32"/>
    </location>
</feature>
<keyword evidence="8" id="KW-1185">Reference proteome</keyword>
<feature type="transmembrane region" description="Helical" evidence="6">
    <location>
        <begin position="147"/>
        <end position="171"/>
    </location>
</feature>
<dbReference type="Gene3D" id="1.20.1250.20">
    <property type="entry name" value="MFS general substrate transporter like domains"/>
    <property type="match status" value="1"/>
</dbReference>
<feature type="transmembrane region" description="Helical" evidence="6">
    <location>
        <begin position="112"/>
        <end position="135"/>
    </location>
</feature>
<dbReference type="InterPro" id="IPR036259">
    <property type="entry name" value="MFS_trans_sf"/>
</dbReference>
<feature type="transmembrane region" description="Helical" evidence="6">
    <location>
        <begin position="314"/>
        <end position="338"/>
    </location>
</feature>
<evidence type="ECO:0000256" key="3">
    <source>
        <dbReference type="ARBA" id="ARBA00022989"/>
    </source>
</evidence>
<feature type="transmembrane region" description="Helical" evidence="6">
    <location>
        <begin position="470"/>
        <end position="494"/>
    </location>
</feature>
<dbReference type="Pfam" id="PF07690">
    <property type="entry name" value="MFS_1"/>
    <property type="match status" value="1"/>
</dbReference>
<dbReference type="Proteomes" id="UP001153954">
    <property type="component" value="Unassembled WGS sequence"/>
</dbReference>
<feature type="transmembrane region" description="Helical" evidence="6">
    <location>
        <begin position="183"/>
        <end position="203"/>
    </location>
</feature>
<feature type="compositionally biased region" description="Basic and acidic residues" evidence="5">
    <location>
        <begin position="15"/>
        <end position="32"/>
    </location>
</feature>
<evidence type="ECO:0000256" key="5">
    <source>
        <dbReference type="SAM" id="MobiDB-lite"/>
    </source>
</evidence>
<keyword evidence="4 6" id="KW-0472">Membrane</keyword>
<evidence type="ECO:0000313" key="8">
    <source>
        <dbReference type="Proteomes" id="UP001153954"/>
    </source>
</evidence>
<comment type="caution">
    <text evidence="7">The sequence shown here is derived from an EMBL/GenBank/DDBJ whole genome shotgun (WGS) entry which is preliminary data.</text>
</comment>
<protein>
    <recommendedName>
        <fullName evidence="9">Adenylate cyclase</fullName>
    </recommendedName>
</protein>
<dbReference type="SUPFAM" id="SSF103473">
    <property type="entry name" value="MFS general substrate transporter"/>
    <property type="match status" value="1"/>
</dbReference>
<evidence type="ECO:0000256" key="1">
    <source>
        <dbReference type="ARBA" id="ARBA00004141"/>
    </source>
</evidence>
<gene>
    <name evidence="7" type="ORF">EEDITHA_LOCUS21675</name>
</gene>
<comment type="subcellular location">
    <subcellularLocation>
        <location evidence="1">Membrane</location>
        <topology evidence="1">Multi-pass membrane protein</topology>
    </subcellularLocation>
</comment>
<feature type="transmembrane region" description="Helical" evidence="6">
    <location>
        <begin position="358"/>
        <end position="376"/>
    </location>
</feature>
<dbReference type="PANTHER" id="PTHR23507">
    <property type="entry name" value="ZGC:174356"/>
    <property type="match status" value="1"/>
</dbReference>
<evidence type="ECO:0008006" key="9">
    <source>
        <dbReference type="Google" id="ProtNLM"/>
    </source>
</evidence>
<accession>A0AAU9V8L5</accession>
<name>A0AAU9V8L5_EUPED</name>
<feature type="transmembrane region" description="Helical" evidence="6">
    <location>
        <begin position="406"/>
        <end position="424"/>
    </location>
</feature>
<reference evidence="7" key="1">
    <citation type="submission" date="2022-03" db="EMBL/GenBank/DDBJ databases">
        <authorList>
            <person name="Tunstrom K."/>
        </authorList>
    </citation>
    <scope>NUCLEOTIDE SEQUENCE</scope>
</reference>
<dbReference type="PANTHER" id="PTHR23507:SF1">
    <property type="entry name" value="FI18259P1-RELATED"/>
    <property type="match status" value="1"/>
</dbReference>
<dbReference type="InterPro" id="IPR011701">
    <property type="entry name" value="MFS"/>
</dbReference>
<keyword evidence="2 6" id="KW-0812">Transmembrane</keyword>
<proteinExistence type="predicted"/>
<dbReference type="EMBL" id="CAKOGL010000030">
    <property type="protein sequence ID" value="CAH2107664.1"/>
    <property type="molecule type" value="Genomic_DNA"/>
</dbReference>
<feature type="transmembrane region" description="Helical" evidence="6">
    <location>
        <begin position="242"/>
        <end position="263"/>
    </location>
</feature>
<dbReference type="AlphaFoldDB" id="A0AAU9V8L5"/>
<dbReference type="GO" id="GO:0016020">
    <property type="term" value="C:membrane"/>
    <property type="evidence" value="ECO:0007669"/>
    <property type="project" value="UniProtKB-SubCell"/>
</dbReference>
<feature type="transmembrane region" description="Helical" evidence="6">
    <location>
        <begin position="57"/>
        <end position="76"/>
    </location>
</feature>
<keyword evidence="3 6" id="KW-1133">Transmembrane helix</keyword>
<evidence type="ECO:0000256" key="4">
    <source>
        <dbReference type="ARBA" id="ARBA00023136"/>
    </source>
</evidence>
<evidence type="ECO:0000256" key="6">
    <source>
        <dbReference type="SAM" id="Phobius"/>
    </source>
</evidence>
<evidence type="ECO:0000313" key="7">
    <source>
        <dbReference type="EMBL" id="CAH2107664.1"/>
    </source>
</evidence>
<dbReference type="GO" id="GO:0022857">
    <property type="term" value="F:transmembrane transporter activity"/>
    <property type="evidence" value="ECO:0007669"/>
    <property type="project" value="InterPro"/>
</dbReference>
<sequence length="514" mass="58381">MTFEKQNKNPQMSNIRDEFKESDPLNEITEGKNEENKRSFKKTCCYAIKSVTVEPTMLFFVSGTVFGLLVSQNLILEKACRVNLNFSSDICDALKLQTLEKQNIYEREVQKLVAVAVARKTLIAASIPCIMALFVGSWSDRTGRRKIFIITPLVGQFLIGINGLINTYFFHQLPLEAVVYPEAVLEGLCGSWCIILLTLYSYISDITTNENRTFRMGLIHFSLTVGFPLGTGVSGILLKSVSYYGCYAIVICMHTINLIYNIFILQDPKRSPEQIMHDGKGTLQSIRMFFDFKNVKETFKLVFKKGENNRRAKICLMFIVSSTIFGPMYGEISIMYISTRYRFNWDELKFSIFQSSNAIVHTIGTIFSITVFSKLLKWQDSVLGLLSTFSRIAGSFVYCFAPNERIFFIAPFLDMLNGTALLAIRSYSSKIVSSDEFGKMNSMFALAENFTPIVYTTLYTKVYIATMEVLPGAVFLIGSSLTIPALVFFGYLYWEYKVLQKKQNKINNVELATK</sequence>
<feature type="transmembrane region" description="Helical" evidence="6">
    <location>
        <begin position="215"/>
        <end position="236"/>
    </location>
</feature>
<feature type="transmembrane region" description="Helical" evidence="6">
    <location>
        <begin position="444"/>
        <end position="464"/>
    </location>
</feature>
<evidence type="ECO:0000256" key="2">
    <source>
        <dbReference type="ARBA" id="ARBA00022692"/>
    </source>
</evidence>